<evidence type="ECO:0000313" key="1">
    <source>
        <dbReference type="EMBL" id="GGM75702.1"/>
    </source>
</evidence>
<reference evidence="1" key="1">
    <citation type="journal article" date="2014" name="Int. J. Syst. Evol. Microbiol.">
        <title>Complete genome sequence of Corynebacterium casei LMG S-19264T (=DSM 44701T), isolated from a smear-ripened cheese.</title>
        <authorList>
            <consortium name="US DOE Joint Genome Institute (JGI-PGF)"/>
            <person name="Walter F."/>
            <person name="Albersmeier A."/>
            <person name="Kalinowski J."/>
            <person name="Ruckert C."/>
        </authorList>
    </citation>
    <scope>NUCLEOTIDE SEQUENCE</scope>
    <source>
        <strain evidence="1">CGMCC 4.5737</strain>
    </source>
</reference>
<accession>A0A8J3CCX5</accession>
<proteinExistence type="predicted"/>
<evidence type="ECO:0000313" key="2">
    <source>
        <dbReference type="Proteomes" id="UP000637578"/>
    </source>
</evidence>
<keyword evidence="2" id="KW-1185">Reference proteome</keyword>
<gene>
    <name evidence="1" type="ORF">GCM10012275_53000</name>
</gene>
<dbReference type="EMBL" id="BMMK01000035">
    <property type="protein sequence ID" value="GGM75702.1"/>
    <property type="molecule type" value="Genomic_DNA"/>
</dbReference>
<protein>
    <submittedName>
        <fullName evidence="1">Uncharacterized protein</fullName>
    </submittedName>
</protein>
<dbReference type="AlphaFoldDB" id="A0A8J3CCX5"/>
<sequence length="220" mass="24352">MLCLICTDRDVGYTYACDRCVDDTRRRLRELEQYALVLTLTAGPLRAGTSRRAPGYTSRSPARDDVVVMLDVRSAGGASVHRLHDPRDADEQPYRSILGSLAGIADWIREEQQVTRPSGPPQLVREVGYLLGQLAWCAQQQWIDELADDIRELHAQARQLAGDAPPRPLGTCIVVGCTGTVYPVQLRTVEGIHDGARCSICHRTYDGLDLVRLRVAQEAS</sequence>
<reference evidence="1" key="2">
    <citation type="submission" date="2020-09" db="EMBL/GenBank/DDBJ databases">
        <authorList>
            <person name="Sun Q."/>
            <person name="Zhou Y."/>
        </authorList>
    </citation>
    <scope>NUCLEOTIDE SEQUENCE</scope>
    <source>
        <strain evidence="1">CGMCC 4.5737</strain>
    </source>
</reference>
<name>A0A8J3CCX5_9PSEU</name>
<organism evidence="1 2">
    <name type="scientific">Longimycelium tulufanense</name>
    <dbReference type="NCBI Taxonomy" id="907463"/>
    <lineage>
        <taxon>Bacteria</taxon>
        <taxon>Bacillati</taxon>
        <taxon>Actinomycetota</taxon>
        <taxon>Actinomycetes</taxon>
        <taxon>Pseudonocardiales</taxon>
        <taxon>Pseudonocardiaceae</taxon>
        <taxon>Longimycelium</taxon>
    </lineage>
</organism>
<dbReference type="Proteomes" id="UP000637578">
    <property type="component" value="Unassembled WGS sequence"/>
</dbReference>
<comment type="caution">
    <text evidence="1">The sequence shown here is derived from an EMBL/GenBank/DDBJ whole genome shotgun (WGS) entry which is preliminary data.</text>
</comment>